<dbReference type="Gene3D" id="3.30.70.260">
    <property type="match status" value="1"/>
</dbReference>
<dbReference type="SMART" id="SM00954">
    <property type="entry name" value="RelA_SpoT"/>
    <property type="match status" value="1"/>
</dbReference>
<comment type="similarity">
    <text evidence="2">Belongs to the relA/spoT family.</text>
</comment>
<dbReference type="Pfam" id="PF19296">
    <property type="entry name" value="RelA_AH_RIS"/>
    <property type="match status" value="1"/>
</dbReference>
<dbReference type="PANTHER" id="PTHR21262">
    <property type="entry name" value="GUANOSINE-3',5'-BIS DIPHOSPHATE 3'-PYROPHOSPHOHYDROLASE"/>
    <property type="match status" value="1"/>
</dbReference>
<evidence type="ECO:0000256" key="3">
    <source>
        <dbReference type="SAM" id="MobiDB-lite"/>
    </source>
</evidence>
<keyword evidence="6" id="KW-0418">Kinase</keyword>
<dbReference type="GO" id="GO:0005886">
    <property type="term" value="C:plasma membrane"/>
    <property type="evidence" value="ECO:0007669"/>
    <property type="project" value="TreeGrafter"/>
</dbReference>
<dbReference type="InterPro" id="IPR043519">
    <property type="entry name" value="NT_sf"/>
</dbReference>
<protein>
    <submittedName>
        <fullName evidence="6">GTP pyrophosphokinase</fullName>
    </submittedName>
</protein>
<feature type="region of interest" description="Disordered" evidence="3">
    <location>
        <begin position="605"/>
        <end position="629"/>
    </location>
</feature>
<dbReference type="Pfam" id="PF04607">
    <property type="entry name" value="RelA_SpoT"/>
    <property type="match status" value="1"/>
</dbReference>
<dbReference type="FunFam" id="3.10.20.30:FF:000002">
    <property type="entry name" value="GTP pyrophosphokinase (RelA/SpoT)"/>
    <property type="match status" value="1"/>
</dbReference>
<gene>
    <name evidence="6" type="ORF">C8D99_10980</name>
</gene>
<feature type="region of interest" description="Disordered" evidence="3">
    <location>
        <begin position="1"/>
        <end position="37"/>
    </location>
</feature>
<comment type="caution">
    <text evidence="6">The sequence shown here is derived from an EMBL/GenBank/DDBJ whole genome shotgun (WGS) entry which is preliminary data.</text>
</comment>
<evidence type="ECO:0000259" key="4">
    <source>
        <dbReference type="PROSITE" id="PS51831"/>
    </source>
</evidence>
<dbReference type="FunFam" id="3.30.460.10:FF:000001">
    <property type="entry name" value="GTP pyrophosphokinase RelA"/>
    <property type="match status" value="1"/>
</dbReference>
<keyword evidence="7" id="KW-1185">Reference proteome</keyword>
<name>A0A4R8M582_9BACT</name>
<dbReference type="InterPro" id="IPR012676">
    <property type="entry name" value="TGS-like"/>
</dbReference>
<proteinExistence type="inferred from homology"/>
<dbReference type="Pfam" id="PF02824">
    <property type="entry name" value="TGS"/>
    <property type="match status" value="1"/>
</dbReference>
<dbReference type="AlphaFoldDB" id="A0A4R8M582"/>
<reference evidence="6 7" key="1">
    <citation type="submission" date="2019-03" db="EMBL/GenBank/DDBJ databases">
        <title>Genomic Encyclopedia of Type Strains, Phase IV (KMG-IV): sequencing the most valuable type-strain genomes for metagenomic binning, comparative biology and taxonomic classification.</title>
        <authorList>
            <person name="Goeker M."/>
        </authorList>
    </citation>
    <scope>NUCLEOTIDE SEQUENCE [LARGE SCALE GENOMIC DNA]</scope>
    <source>
        <strain evidence="6 7">DSM 25964</strain>
    </source>
</reference>
<dbReference type="InterPro" id="IPR045600">
    <property type="entry name" value="RelA/SpoT_AH_RIS"/>
</dbReference>
<dbReference type="SMART" id="SM00471">
    <property type="entry name" value="HDc"/>
    <property type="match status" value="1"/>
</dbReference>
<dbReference type="FunFam" id="1.10.3210.10:FF:000001">
    <property type="entry name" value="GTP pyrophosphokinase RelA"/>
    <property type="match status" value="1"/>
</dbReference>
<evidence type="ECO:0000256" key="1">
    <source>
        <dbReference type="ARBA" id="ARBA00025704"/>
    </source>
</evidence>
<comment type="pathway">
    <text evidence="1">Purine metabolism.</text>
</comment>
<dbReference type="GO" id="GO:0015969">
    <property type="term" value="P:guanosine tetraphosphate metabolic process"/>
    <property type="evidence" value="ECO:0007669"/>
    <property type="project" value="InterPro"/>
</dbReference>
<dbReference type="InterPro" id="IPR012675">
    <property type="entry name" value="Beta-grasp_dom_sf"/>
</dbReference>
<dbReference type="Pfam" id="PF13328">
    <property type="entry name" value="HD_4"/>
    <property type="match status" value="1"/>
</dbReference>
<dbReference type="CDD" id="cd01668">
    <property type="entry name" value="TGS_RSH"/>
    <property type="match status" value="1"/>
</dbReference>
<dbReference type="PROSITE" id="PS51831">
    <property type="entry name" value="HD"/>
    <property type="match status" value="1"/>
</dbReference>
<accession>A0A4R8M582</accession>
<dbReference type="Gene3D" id="3.10.20.30">
    <property type="match status" value="1"/>
</dbReference>
<comment type="function">
    <text evidence="2">In eubacteria ppGpp (guanosine 3'-diphosphate 5'-diphosphate) is a mediator of the stringent response that coordinates a variety of cellular activities in response to changes in nutritional abundance.</text>
</comment>
<dbReference type="Pfam" id="PF13291">
    <property type="entry name" value="ACT_4"/>
    <property type="match status" value="1"/>
</dbReference>
<dbReference type="EMBL" id="SORI01000009">
    <property type="protein sequence ID" value="TDY60224.1"/>
    <property type="molecule type" value="Genomic_DNA"/>
</dbReference>
<dbReference type="InterPro" id="IPR007685">
    <property type="entry name" value="RelA_SpoT"/>
</dbReference>
<feature type="domain" description="TGS" evidence="5">
    <location>
        <begin position="443"/>
        <end position="504"/>
    </location>
</feature>
<evidence type="ECO:0000313" key="6">
    <source>
        <dbReference type="EMBL" id="TDY60224.1"/>
    </source>
</evidence>
<feature type="compositionally biased region" description="Basic and acidic residues" evidence="3">
    <location>
        <begin position="18"/>
        <end position="37"/>
    </location>
</feature>
<dbReference type="CDD" id="cd05399">
    <property type="entry name" value="NT_Rel-Spo_like"/>
    <property type="match status" value="1"/>
</dbReference>
<dbReference type="Gene3D" id="3.30.460.10">
    <property type="entry name" value="Beta Polymerase, domain 2"/>
    <property type="match status" value="1"/>
</dbReference>
<evidence type="ECO:0000259" key="5">
    <source>
        <dbReference type="PROSITE" id="PS51880"/>
    </source>
</evidence>
<dbReference type="PROSITE" id="PS51880">
    <property type="entry name" value="TGS"/>
    <property type="match status" value="1"/>
</dbReference>
<dbReference type="InterPro" id="IPR003607">
    <property type="entry name" value="HD/PDEase_dom"/>
</dbReference>
<dbReference type="InterPro" id="IPR004095">
    <property type="entry name" value="TGS"/>
</dbReference>
<sequence>MDPKELSESILGEQEIETGEKISPRDDEHSEMDRKASGKLRDSYIGRIPEEDRAISVKFAWHELWSKVVHYLSREELMTLGEALVLAGAAHKDQKRSTGDPYIVHSINVASILAEMQLDVVTLAAALLHDVLEDTDITIEKLKGAFGADVATLVDGVTKLGKLPFKSFEDYQAENLRKMFVVMAKDIRVVLIKLADRLHNMRTLGALRKDKQMRIARETLEIYAPLAHRLGIYQVKRGLEDLAFKYADPEMYYEIRRRVRKKLPERETVVRKAMEVLSARLAEEGIHCRVKGRAKHFFSIYEKMNRKKLPVEQLYDLLALRVVVDDIAACYTVLGIVHTIWKPIPGQFDDYIANPKSNMYQSLHTTVVGPTGEPLEVQIRTWDMNSLAEYGIAAHWRYKEGGGGLDDLDAKLTWIRQALEGDHDGTPEPSEFLERLKDDVLSSEVFVFTPQGEVVSLPRGSSPIDFAYAIHTQVGMRCVGAMVNNRIVAMGYELQNGDIVKIITSPQGTPSRDWLKIARSSKARSKIRAHFRALEKTERIEKVQRGRDLLERELRRRGTPEFESFEDLLPLLNKIARDTGQSNGEDLLSAIGAGHQSVSLIAQRLAGKAQSQAAPPPAPPEQEKHTSFAGKKGESDIVVEGAEGVQVVLSNCCEPVPGDPIVGFSTRSRGITVHRADCENVKNAKEERFISVSWGYTGNRRYTARLKLEAIDRGGLFGDVAQAIIAGDGAMTGIKAGVVGGNLARMKLEVRVRDLEHLYFIVAKLNAVKGMINVSRG</sequence>
<organism evidence="6 7">
    <name type="scientific">Aminivibrio pyruvatiphilus</name>
    <dbReference type="NCBI Taxonomy" id="1005740"/>
    <lineage>
        <taxon>Bacteria</taxon>
        <taxon>Thermotogati</taxon>
        <taxon>Synergistota</taxon>
        <taxon>Synergistia</taxon>
        <taxon>Synergistales</taxon>
        <taxon>Aminobacteriaceae</taxon>
        <taxon>Aminivibrio</taxon>
    </lineage>
</organism>
<dbReference type="InterPro" id="IPR006674">
    <property type="entry name" value="HD_domain"/>
</dbReference>
<dbReference type="InterPro" id="IPR004811">
    <property type="entry name" value="RelA/Spo_fam"/>
</dbReference>
<dbReference type="GO" id="GO:0016301">
    <property type="term" value="F:kinase activity"/>
    <property type="evidence" value="ECO:0007669"/>
    <property type="project" value="UniProtKB-KW"/>
</dbReference>
<feature type="domain" description="HD" evidence="4">
    <location>
        <begin position="102"/>
        <end position="201"/>
    </location>
</feature>
<dbReference type="InterPro" id="IPR033655">
    <property type="entry name" value="TGS_RelA/SpoT"/>
</dbReference>
<dbReference type="SUPFAM" id="SSF109604">
    <property type="entry name" value="HD-domain/PDEase-like"/>
    <property type="match status" value="1"/>
</dbReference>
<dbReference type="SUPFAM" id="SSF81271">
    <property type="entry name" value="TGS-like"/>
    <property type="match status" value="1"/>
</dbReference>
<dbReference type="Gene3D" id="1.10.3210.10">
    <property type="entry name" value="Hypothetical protein af1432"/>
    <property type="match status" value="1"/>
</dbReference>
<dbReference type="InterPro" id="IPR002912">
    <property type="entry name" value="ACT_dom"/>
</dbReference>
<dbReference type="CDD" id="cd04876">
    <property type="entry name" value="ACT_RelA-SpoT"/>
    <property type="match status" value="1"/>
</dbReference>
<dbReference type="CDD" id="cd00077">
    <property type="entry name" value="HDc"/>
    <property type="match status" value="1"/>
</dbReference>
<dbReference type="SUPFAM" id="SSF81301">
    <property type="entry name" value="Nucleotidyltransferase"/>
    <property type="match status" value="1"/>
</dbReference>
<dbReference type="NCBIfam" id="TIGR00691">
    <property type="entry name" value="spoT_relA"/>
    <property type="match status" value="1"/>
</dbReference>
<keyword evidence="6" id="KW-0808">Transferase</keyword>
<dbReference type="PANTHER" id="PTHR21262:SF31">
    <property type="entry name" value="GTP PYROPHOSPHOKINASE"/>
    <property type="match status" value="1"/>
</dbReference>
<dbReference type="Proteomes" id="UP000295066">
    <property type="component" value="Unassembled WGS sequence"/>
</dbReference>
<evidence type="ECO:0000256" key="2">
    <source>
        <dbReference type="RuleBase" id="RU003847"/>
    </source>
</evidence>
<evidence type="ECO:0000313" key="7">
    <source>
        <dbReference type="Proteomes" id="UP000295066"/>
    </source>
</evidence>